<keyword evidence="2" id="KW-1185">Reference proteome</keyword>
<dbReference type="GO" id="GO:0016301">
    <property type="term" value="F:kinase activity"/>
    <property type="evidence" value="ECO:0007669"/>
    <property type="project" value="UniProtKB-KW"/>
</dbReference>
<keyword evidence="1" id="KW-0418">Kinase</keyword>
<evidence type="ECO:0000313" key="2">
    <source>
        <dbReference type="Proteomes" id="UP001184614"/>
    </source>
</evidence>
<evidence type="ECO:0000313" key="1">
    <source>
        <dbReference type="EMBL" id="MDR6434018.1"/>
    </source>
</evidence>
<proteinExistence type="predicted"/>
<dbReference type="InterPro" id="IPR027417">
    <property type="entry name" value="P-loop_NTPase"/>
</dbReference>
<gene>
    <name evidence="1" type="ORF">J2782_003766</name>
</gene>
<name>A0ABU1MD87_9HYPH</name>
<protein>
    <submittedName>
        <fullName evidence="1">2-phosphoglycerate kinase</fullName>
    </submittedName>
</protein>
<dbReference type="Proteomes" id="UP001184614">
    <property type="component" value="Unassembled WGS sequence"/>
</dbReference>
<dbReference type="EMBL" id="JAVDQT010000008">
    <property type="protein sequence ID" value="MDR6434018.1"/>
    <property type="molecule type" value="Genomic_DNA"/>
</dbReference>
<sequence>MSGILIAGTSHVGKSTFASRLRKALGWNLVSTDSLARHPGRPWPTIRPAVAEYYSNLSPETIYWFLKVHHENMWPLVQQQIESFGHDGQHFICEGTALRPEYLATLNASSTECICLYAEDDFLLSRMRSEAAYDRTERSLRHIIDKFIERSLRDNSELKASAQRNNIRLVNATDRIEVNELYERLLQRARSDCAK</sequence>
<dbReference type="RefSeq" id="WP_310015287.1">
    <property type="nucleotide sequence ID" value="NZ_JAVDQT010000008.1"/>
</dbReference>
<comment type="caution">
    <text evidence="1">The sequence shown here is derived from an EMBL/GenBank/DDBJ whole genome shotgun (WGS) entry which is preliminary data.</text>
</comment>
<reference evidence="1 2" key="1">
    <citation type="submission" date="2023-07" db="EMBL/GenBank/DDBJ databases">
        <title>Sorghum-associated microbial communities from plants grown in Nebraska, USA.</title>
        <authorList>
            <person name="Schachtman D."/>
        </authorList>
    </citation>
    <scope>NUCLEOTIDE SEQUENCE [LARGE SCALE GENOMIC DNA]</scope>
    <source>
        <strain evidence="1 2">DS1730</strain>
    </source>
</reference>
<organism evidence="1 2">
    <name type="scientific">Brucella pseudogrignonensis</name>
    <dbReference type="NCBI Taxonomy" id="419475"/>
    <lineage>
        <taxon>Bacteria</taxon>
        <taxon>Pseudomonadati</taxon>
        <taxon>Pseudomonadota</taxon>
        <taxon>Alphaproteobacteria</taxon>
        <taxon>Hyphomicrobiales</taxon>
        <taxon>Brucellaceae</taxon>
        <taxon>Brucella/Ochrobactrum group</taxon>
        <taxon>Brucella</taxon>
    </lineage>
</organism>
<dbReference type="SUPFAM" id="SSF52540">
    <property type="entry name" value="P-loop containing nucleoside triphosphate hydrolases"/>
    <property type="match status" value="1"/>
</dbReference>
<accession>A0ABU1MD87</accession>
<dbReference type="Gene3D" id="3.40.50.300">
    <property type="entry name" value="P-loop containing nucleotide triphosphate hydrolases"/>
    <property type="match status" value="1"/>
</dbReference>
<keyword evidence="1" id="KW-0808">Transferase</keyword>